<evidence type="ECO:0000313" key="2">
    <source>
        <dbReference type="Proteomes" id="UP000824469"/>
    </source>
</evidence>
<comment type="caution">
    <text evidence="1">The sequence shown here is derived from an EMBL/GenBank/DDBJ whole genome shotgun (WGS) entry which is preliminary data.</text>
</comment>
<evidence type="ECO:0000313" key="1">
    <source>
        <dbReference type="EMBL" id="KAH9293593.1"/>
    </source>
</evidence>
<protein>
    <recommendedName>
        <fullName evidence="3">F-box protein</fullName>
    </recommendedName>
</protein>
<evidence type="ECO:0008006" key="3">
    <source>
        <dbReference type="Google" id="ProtNLM"/>
    </source>
</evidence>
<accession>A0AA38C6M8</accession>
<dbReference type="EMBL" id="JAHRHJ020000954">
    <property type="protein sequence ID" value="KAH9293593.1"/>
    <property type="molecule type" value="Genomic_DNA"/>
</dbReference>
<sequence>MLLRKVSISLRRHTSFSQNNEDLDCKVLSAVDNLHANVFYVTLKRLGAKDSAKAAVICKTWSFSCSSVAVPLLARAVILVSFPYYFLPHSLISPRMQRICPNPGFFHFMLYKTDSPLGAFFQLLQKLCNQPPLTYL</sequence>
<dbReference type="Proteomes" id="UP000824469">
    <property type="component" value="Unassembled WGS sequence"/>
</dbReference>
<feature type="non-terminal residue" evidence="1">
    <location>
        <position position="136"/>
    </location>
</feature>
<proteinExistence type="predicted"/>
<keyword evidence="2" id="KW-1185">Reference proteome</keyword>
<organism evidence="1 2">
    <name type="scientific">Taxus chinensis</name>
    <name type="common">Chinese yew</name>
    <name type="synonym">Taxus wallichiana var. chinensis</name>
    <dbReference type="NCBI Taxonomy" id="29808"/>
    <lineage>
        <taxon>Eukaryota</taxon>
        <taxon>Viridiplantae</taxon>
        <taxon>Streptophyta</taxon>
        <taxon>Embryophyta</taxon>
        <taxon>Tracheophyta</taxon>
        <taxon>Spermatophyta</taxon>
        <taxon>Pinopsida</taxon>
        <taxon>Pinidae</taxon>
        <taxon>Conifers II</taxon>
        <taxon>Cupressales</taxon>
        <taxon>Taxaceae</taxon>
        <taxon>Taxus</taxon>
    </lineage>
</organism>
<reference evidence="1 2" key="1">
    <citation type="journal article" date="2021" name="Nat. Plants">
        <title>The Taxus genome provides insights into paclitaxel biosynthesis.</title>
        <authorList>
            <person name="Xiong X."/>
            <person name="Gou J."/>
            <person name="Liao Q."/>
            <person name="Li Y."/>
            <person name="Zhou Q."/>
            <person name="Bi G."/>
            <person name="Li C."/>
            <person name="Du R."/>
            <person name="Wang X."/>
            <person name="Sun T."/>
            <person name="Guo L."/>
            <person name="Liang H."/>
            <person name="Lu P."/>
            <person name="Wu Y."/>
            <person name="Zhang Z."/>
            <person name="Ro D.K."/>
            <person name="Shang Y."/>
            <person name="Huang S."/>
            <person name="Yan J."/>
        </authorList>
    </citation>
    <scope>NUCLEOTIDE SEQUENCE [LARGE SCALE GENOMIC DNA]</scope>
    <source>
        <strain evidence="1">Ta-2019</strain>
    </source>
</reference>
<gene>
    <name evidence="1" type="ORF">KI387_041202</name>
</gene>
<name>A0AA38C6M8_TAXCH</name>
<dbReference type="AlphaFoldDB" id="A0AA38C6M8"/>